<evidence type="ECO:0000256" key="7">
    <source>
        <dbReference type="ARBA" id="ARBA00023242"/>
    </source>
</evidence>
<dbReference type="PROSITE" id="PS50294">
    <property type="entry name" value="WD_REPEATS_REGION"/>
    <property type="match status" value="1"/>
</dbReference>
<name>A0A4E0RPW9_FASHE</name>
<evidence type="ECO:0000256" key="6">
    <source>
        <dbReference type="ARBA" id="ARBA00023163"/>
    </source>
</evidence>
<evidence type="ECO:0000256" key="5">
    <source>
        <dbReference type="ARBA" id="ARBA00022737"/>
    </source>
</evidence>
<reference evidence="10" key="1">
    <citation type="submission" date="2019-03" db="EMBL/GenBank/DDBJ databases">
        <title>Improved annotation for the trematode Fasciola hepatica.</title>
        <authorList>
            <person name="Choi Y.-J."/>
            <person name="Martin J."/>
            <person name="Mitreva M."/>
        </authorList>
    </citation>
    <scope>NUCLEOTIDE SEQUENCE [LARGE SCALE GENOMIC DNA]</scope>
</reference>
<gene>
    <name evidence="10" type="ORF">D915_005970</name>
</gene>
<dbReference type="GO" id="GO:0045943">
    <property type="term" value="P:positive regulation of transcription by RNA polymerase I"/>
    <property type="evidence" value="ECO:0007669"/>
    <property type="project" value="InterPro"/>
</dbReference>
<keyword evidence="11" id="KW-1185">Reference proteome</keyword>
<dbReference type="PANTHER" id="PTHR44215:SF1">
    <property type="entry name" value="WD REPEAT-CONTAINING PROTEIN 75"/>
    <property type="match status" value="1"/>
</dbReference>
<dbReference type="GO" id="GO:0003723">
    <property type="term" value="F:RNA binding"/>
    <property type="evidence" value="ECO:0007669"/>
    <property type="project" value="InterPro"/>
</dbReference>
<dbReference type="Pfam" id="PF00400">
    <property type="entry name" value="WD40"/>
    <property type="match status" value="1"/>
</dbReference>
<keyword evidence="6" id="KW-0804">Transcription</keyword>
<keyword evidence="5" id="KW-0677">Repeat</keyword>
<comment type="caution">
    <text evidence="10">The sequence shown here is derived from an EMBL/GenBank/DDBJ whole genome shotgun (WGS) entry which is preliminary data.</text>
</comment>
<accession>A0A4E0RPW9</accession>
<keyword evidence="7" id="KW-0539">Nucleus</keyword>
<evidence type="ECO:0000256" key="8">
    <source>
        <dbReference type="PROSITE-ProRule" id="PRU00221"/>
    </source>
</evidence>
<dbReference type="GO" id="GO:0032040">
    <property type="term" value="C:small-subunit processome"/>
    <property type="evidence" value="ECO:0007669"/>
    <property type="project" value="InterPro"/>
</dbReference>
<evidence type="ECO:0000313" key="10">
    <source>
        <dbReference type="EMBL" id="THD23108.1"/>
    </source>
</evidence>
<dbReference type="Pfam" id="PF23869">
    <property type="entry name" value="Beta-prop_WDR75_1st"/>
    <property type="match status" value="1"/>
</dbReference>
<evidence type="ECO:0000256" key="3">
    <source>
        <dbReference type="ARBA" id="ARBA00022552"/>
    </source>
</evidence>
<keyword evidence="2" id="KW-0690">Ribosome biogenesis</keyword>
<sequence>MKFSRRSSIITNAIPVYHKEADILVYAADRAIILHHLTDNNVVSLMTHTDTITVLRFHPTKPHTLLSAGLDGKIVQWNVQTGEKIQQTETRLPIFFMHDYFVGQEVKSKRVLRKYKPGFKEYVTIVEDSSPIQCSVGGTSTFVASITSASLSVYWDELEVSTKFTIPHKSGDERCCFTSVAAHPTEFIVATGNRMGEILIWHGLAASEMTLNTATWATNLLHPDPDLLEEIDDEAGDTMITSATTFGSLKQSDTLFAPVRDEIVARYQNHQTVPYYPVHPSRVHRNLLHWHCQRVQSLCFTSTGSHLLSGGLERVLVKWDMTECLGGPRQRRFIPRLSAPIHRIDSPGGPSEDTVVIILANNGFHVVSGALNVIHTQQGFAQLPSIWRQLSRSPSNYVVPQNLLTLSASSSVTDLHRVPWILTNGAMGDLQLISLTTDRLAVQKLDVTRQSIVPRDYQSRIPVVYSEVMLIATALSDKHGSWLITYDRLIPACASLGDDQARIIWWKWTEFKADSQFPQFEAVGSYSLSHLNCPATDLGCVENSELHAYLLLADARFMIWCHDLSNGITPDLSQWSLKSCRALSDSDSVCEDRMSCLTVLQPSRNREQTLLFYRDQLALKVFSWSNILSCDPPNPLAAFHFSNLPEPLKPKSIHGKVAVVSLPDDEETDAGTHVSHLIAVNIRTMDTSQPHPKRTTTVLTTLTLTRMSRELAEYEMQLSSILSEVHPVCFSVHPFKPWLAVGLTNGQASVFQASRSLEKGIELCSVCTLPAVQSLPICDRRARHRGGKSRRGVQPRSADGDSNPPVNKTNTGVVTTKLLALEFLTSVVETPDSNLELVGLVETVIGRECNRRDLIVYGTSPGFKNQVSVKWTPKSNSNAGILRLVDPVPTGTLDVHPPIAGRKRMANQMDLTIENALRQVSQYPLMTAPAPEQLLRQLMSETPHPN</sequence>
<evidence type="ECO:0000256" key="4">
    <source>
        <dbReference type="ARBA" id="ARBA00022574"/>
    </source>
</evidence>
<evidence type="ECO:0000256" key="1">
    <source>
        <dbReference type="ARBA" id="ARBA00004604"/>
    </source>
</evidence>
<dbReference type="EMBL" id="JXXN02002330">
    <property type="protein sequence ID" value="THD23108.1"/>
    <property type="molecule type" value="Genomic_DNA"/>
</dbReference>
<feature type="region of interest" description="Disordered" evidence="9">
    <location>
        <begin position="783"/>
        <end position="810"/>
    </location>
</feature>
<dbReference type="InterPro" id="IPR036322">
    <property type="entry name" value="WD40_repeat_dom_sf"/>
</dbReference>
<evidence type="ECO:0000256" key="2">
    <source>
        <dbReference type="ARBA" id="ARBA00022517"/>
    </source>
</evidence>
<dbReference type="Proteomes" id="UP000230066">
    <property type="component" value="Unassembled WGS sequence"/>
</dbReference>
<dbReference type="InterPro" id="IPR015943">
    <property type="entry name" value="WD40/YVTN_repeat-like_dom_sf"/>
</dbReference>
<dbReference type="PANTHER" id="PTHR44215">
    <property type="entry name" value="WD REPEAT-CONTAINING PROTEIN 75"/>
    <property type="match status" value="1"/>
</dbReference>
<dbReference type="InterPro" id="IPR001680">
    <property type="entry name" value="WD40_rpt"/>
</dbReference>
<feature type="repeat" description="WD" evidence="8">
    <location>
        <begin position="45"/>
        <end position="87"/>
    </location>
</feature>
<comment type="subcellular location">
    <subcellularLocation>
        <location evidence="1">Nucleus</location>
        <location evidence="1">Nucleolus</location>
    </subcellularLocation>
</comment>
<evidence type="ECO:0000313" key="11">
    <source>
        <dbReference type="Proteomes" id="UP000230066"/>
    </source>
</evidence>
<keyword evidence="4 8" id="KW-0853">WD repeat</keyword>
<evidence type="ECO:0000256" key="9">
    <source>
        <dbReference type="SAM" id="MobiDB-lite"/>
    </source>
</evidence>
<protein>
    <submittedName>
        <fullName evidence="10">Uncharacterized protein</fullName>
    </submittedName>
</protein>
<dbReference type="Gene3D" id="2.130.10.10">
    <property type="entry name" value="YVTN repeat-like/Quinoprotein amine dehydrogenase"/>
    <property type="match status" value="1"/>
</dbReference>
<keyword evidence="3" id="KW-0698">rRNA processing</keyword>
<proteinExistence type="predicted"/>
<dbReference type="SMART" id="SM00320">
    <property type="entry name" value="WD40"/>
    <property type="match status" value="4"/>
</dbReference>
<dbReference type="AlphaFoldDB" id="A0A4E0RPW9"/>
<feature type="compositionally biased region" description="Basic residues" evidence="9">
    <location>
        <begin position="783"/>
        <end position="793"/>
    </location>
</feature>
<dbReference type="InterPro" id="IPR053826">
    <property type="entry name" value="WDR75"/>
</dbReference>
<feature type="repeat" description="WD" evidence="8">
    <location>
        <begin position="288"/>
        <end position="321"/>
    </location>
</feature>
<dbReference type="SUPFAM" id="SSF50978">
    <property type="entry name" value="WD40 repeat-like"/>
    <property type="match status" value="1"/>
</dbReference>
<dbReference type="GO" id="GO:0006364">
    <property type="term" value="P:rRNA processing"/>
    <property type="evidence" value="ECO:0007669"/>
    <property type="project" value="UniProtKB-KW"/>
</dbReference>
<dbReference type="PROSITE" id="PS50082">
    <property type="entry name" value="WD_REPEATS_2"/>
    <property type="match status" value="2"/>
</dbReference>
<dbReference type="GO" id="GO:2000234">
    <property type="term" value="P:positive regulation of rRNA processing"/>
    <property type="evidence" value="ECO:0007669"/>
    <property type="project" value="TreeGrafter"/>
</dbReference>
<organism evidence="10 11">
    <name type="scientific">Fasciola hepatica</name>
    <name type="common">Liver fluke</name>
    <dbReference type="NCBI Taxonomy" id="6192"/>
    <lineage>
        <taxon>Eukaryota</taxon>
        <taxon>Metazoa</taxon>
        <taxon>Spiralia</taxon>
        <taxon>Lophotrochozoa</taxon>
        <taxon>Platyhelminthes</taxon>
        <taxon>Trematoda</taxon>
        <taxon>Digenea</taxon>
        <taxon>Plagiorchiida</taxon>
        <taxon>Echinostomata</taxon>
        <taxon>Echinostomatoidea</taxon>
        <taxon>Fasciolidae</taxon>
        <taxon>Fasciola</taxon>
    </lineage>
</organism>